<accession>A0AAV6Y015</accession>
<sequence>MSSQNKVNMVFIPFPIMSHLVAAVNAAKLLSNRDERLSITVLIMKLPMDTKISSYTKNSPDSRINFVELPENESNTHKLLQSRQTFVSRFLESQKGPARDAVAKLMVGPGSGLLAGFVIDMFCTPMIDVANDFRAPAYVFFTCSAAVLGLMFRLQSLQDDENQDLTGYEDSDAEISVPTYVN</sequence>
<proteinExistence type="predicted"/>
<organism evidence="1 2">
    <name type="scientific">Buddleja alternifolia</name>
    <dbReference type="NCBI Taxonomy" id="168488"/>
    <lineage>
        <taxon>Eukaryota</taxon>
        <taxon>Viridiplantae</taxon>
        <taxon>Streptophyta</taxon>
        <taxon>Embryophyta</taxon>
        <taxon>Tracheophyta</taxon>
        <taxon>Spermatophyta</taxon>
        <taxon>Magnoliopsida</taxon>
        <taxon>eudicotyledons</taxon>
        <taxon>Gunneridae</taxon>
        <taxon>Pentapetalae</taxon>
        <taxon>asterids</taxon>
        <taxon>lamiids</taxon>
        <taxon>Lamiales</taxon>
        <taxon>Scrophulariaceae</taxon>
        <taxon>Buddlejeae</taxon>
        <taxon>Buddleja</taxon>
    </lineage>
</organism>
<evidence type="ECO:0000313" key="2">
    <source>
        <dbReference type="Proteomes" id="UP000826271"/>
    </source>
</evidence>
<dbReference type="Proteomes" id="UP000826271">
    <property type="component" value="Unassembled WGS sequence"/>
</dbReference>
<dbReference type="PANTHER" id="PTHR48048">
    <property type="entry name" value="GLYCOSYLTRANSFERASE"/>
    <property type="match status" value="1"/>
</dbReference>
<evidence type="ECO:0000313" key="1">
    <source>
        <dbReference type="EMBL" id="KAG8387080.1"/>
    </source>
</evidence>
<dbReference type="AlphaFoldDB" id="A0AAV6Y015"/>
<protein>
    <submittedName>
        <fullName evidence="1">Uncharacterized protein</fullName>
    </submittedName>
</protein>
<reference evidence="1" key="1">
    <citation type="submission" date="2019-10" db="EMBL/GenBank/DDBJ databases">
        <authorList>
            <person name="Zhang R."/>
            <person name="Pan Y."/>
            <person name="Wang J."/>
            <person name="Ma R."/>
            <person name="Yu S."/>
        </authorList>
    </citation>
    <scope>NUCLEOTIDE SEQUENCE</scope>
    <source>
        <strain evidence="1">LA-IB0</strain>
        <tissue evidence="1">Leaf</tissue>
    </source>
</reference>
<keyword evidence="2" id="KW-1185">Reference proteome</keyword>
<dbReference type="PANTHER" id="PTHR48048:SF88">
    <property type="entry name" value="GLYCOSYLTRANSFERASE"/>
    <property type="match status" value="1"/>
</dbReference>
<dbReference type="SUPFAM" id="SSF53756">
    <property type="entry name" value="UDP-Glycosyltransferase/glycogen phosphorylase"/>
    <property type="match status" value="1"/>
</dbReference>
<gene>
    <name evidence="1" type="ORF">BUALT_Bualt03G0216100</name>
</gene>
<dbReference type="GO" id="GO:0035251">
    <property type="term" value="F:UDP-glucosyltransferase activity"/>
    <property type="evidence" value="ECO:0007669"/>
    <property type="project" value="InterPro"/>
</dbReference>
<comment type="caution">
    <text evidence="1">The sequence shown here is derived from an EMBL/GenBank/DDBJ whole genome shotgun (WGS) entry which is preliminary data.</text>
</comment>
<dbReference type="EMBL" id="WHWC01000003">
    <property type="protein sequence ID" value="KAG8387080.1"/>
    <property type="molecule type" value="Genomic_DNA"/>
</dbReference>
<name>A0AAV6Y015_9LAMI</name>
<dbReference type="InterPro" id="IPR050481">
    <property type="entry name" value="UDP-glycosyltransf_plant"/>
</dbReference>
<dbReference type="Gene3D" id="3.40.50.2000">
    <property type="entry name" value="Glycogen Phosphorylase B"/>
    <property type="match status" value="1"/>
</dbReference>